<proteinExistence type="predicted"/>
<sequence length="96" mass="11287">LHLLPLAVPLAFLLRPTSHFHNHIIIPHLLMDQARRIASLALHSPTLARARRCDFGVWCSWRRWADAESIEFLIRWLQRTRHPGDIVDDEGTDHRR</sequence>
<accession>A0AAD7DPL4</accession>
<evidence type="ECO:0000313" key="2">
    <source>
        <dbReference type="Proteomes" id="UP001215598"/>
    </source>
</evidence>
<keyword evidence="2" id="KW-1185">Reference proteome</keyword>
<organism evidence="1 2">
    <name type="scientific">Mycena metata</name>
    <dbReference type="NCBI Taxonomy" id="1033252"/>
    <lineage>
        <taxon>Eukaryota</taxon>
        <taxon>Fungi</taxon>
        <taxon>Dikarya</taxon>
        <taxon>Basidiomycota</taxon>
        <taxon>Agaricomycotina</taxon>
        <taxon>Agaricomycetes</taxon>
        <taxon>Agaricomycetidae</taxon>
        <taxon>Agaricales</taxon>
        <taxon>Marasmiineae</taxon>
        <taxon>Mycenaceae</taxon>
        <taxon>Mycena</taxon>
    </lineage>
</organism>
<comment type="caution">
    <text evidence="1">The sequence shown here is derived from an EMBL/GenBank/DDBJ whole genome shotgun (WGS) entry which is preliminary data.</text>
</comment>
<feature type="non-terminal residue" evidence="1">
    <location>
        <position position="96"/>
    </location>
</feature>
<evidence type="ECO:0000313" key="1">
    <source>
        <dbReference type="EMBL" id="KAJ7696408.1"/>
    </source>
</evidence>
<reference evidence="1" key="1">
    <citation type="submission" date="2023-03" db="EMBL/GenBank/DDBJ databases">
        <title>Massive genome expansion in bonnet fungi (Mycena s.s.) driven by repeated elements and novel gene families across ecological guilds.</title>
        <authorList>
            <consortium name="Lawrence Berkeley National Laboratory"/>
            <person name="Harder C.B."/>
            <person name="Miyauchi S."/>
            <person name="Viragh M."/>
            <person name="Kuo A."/>
            <person name="Thoen E."/>
            <person name="Andreopoulos B."/>
            <person name="Lu D."/>
            <person name="Skrede I."/>
            <person name="Drula E."/>
            <person name="Henrissat B."/>
            <person name="Morin E."/>
            <person name="Kohler A."/>
            <person name="Barry K."/>
            <person name="LaButti K."/>
            <person name="Morin E."/>
            <person name="Salamov A."/>
            <person name="Lipzen A."/>
            <person name="Mereny Z."/>
            <person name="Hegedus B."/>
            <person name="Baldrian P."/>
            <person name="Stursova M."/>
            <person name="Weitz H."/>
            <person name="Taylor A."/>
            <person name="Grigoriev I.V."/>
            <person name="Nagy L.G."/>
            <person name="Martin F."/>
            <person name="Kauserud H."/>
        </authorList>
    </citation>
    <scope>NUCLEOTIDE SEQUENCE</scope>
    <source>
        <strain evidence="1">CBHHK182m</strain>
    </source>
</reference>
<dbReference type="AlphaFoldDB" id="A0AAD7DPL4"/>
<name>A0AAD7DPL4_9AGAR</name>
<dbReference type="EMBL" id="JARKIB010000630">
    <property type="protein sequence ID" value="KAJ7696408.1"/>
    <property type="molecule type" value="Genomic_DNA"/>
</dbReference>
<protein>
    <submittedName>
        <fullName evidence="1">Uncharacterized protein</fullName>
    </submittedName>
</protein>
<gene>
    <name evidence="1" type="ORF">B0H16DRAFT_1647588</name>
</gene>
<dbReference type="Proteomes" id="UP001215598">
    <property type="component" value="Unassembled WGS sequence"/>
</dbReference>